<comment type="caution">
    <text evidence="2">The sequence shown here is derived from an EMBL/GenBank/DDBJ whole genome shotgun (WGS) entry which is preliminary data.</text>
</comment>
<reference evidence="2 3" key="1">
    <citation type="submission" date="2019-07" db="EMBL/GenBank/DDBJ databases">
        <title>Genomes of Cafeteria roenbergensis.</title>
        <authorList>
            <person name="Fischer M.G."/>
            <person name="Hackl T."/>
            <person name="Roman M."/>
        </authorList>
    </citation>
    <scope>NUCLEOTIDE SEQUENCE [LARGE SCALE GENOMIC DNA]</scope>
    <source>
        <strain evidence="2 3">E4-10P</strain>
    </source>
</reference>
<proteinExistence type="predicted"/>
<accession>A0A5A8EAA9</accession>
<feature type="coiled-coil region" evidence="1">
    <location>
        <begin position="9"/>
        <end position="55"/>
    </location>
</feature>
<evidence type="ECO:0000256" key="1">
    <source>
        <dbReference type="SAM" id="Coils"/>
    </source>
</evidence>
<dbReference type="AlphaFoldDB" id="A0A5A8EAA9"/>
<dbReference type="EMBL" id="VLTO01000020">
    <property type="protein sequence ID" value="KAA0174745.1"/>
    <property type="molecule type" value="Genomic_DNA"/>
</dbReference>
<sequence length="198" mass="20997">MLGSLFGHLQSAKSDMQATRARVERKRELEQAATAKAEARLAESAERKLRIAEARGLVAGVVGPRPLRCDGDAAALEAAVSAAGGYRLALLNHVESQELVATGLGRGARAAKRARPDDAAEEDVPAVRERGDAWCGGRGKALRLFWRPAEHTEATRAACRRTVEALRAEHEAAAAVERLAVQQLDSSADAGTLAGAMR</sequence>
<protein>
    <submittedName>
        <fullName evidence="2">Uncharacterized protein</fullName>
    </submittedName>
</protein>
<organism evidence="2 3">
    <name type="scientific">Cafeteria roenbergensis</name>
    <name type="common">Marine flagellate</name>
    <dbReference type="NCBI Taxonomy" id="33653"/>
    <lineage>
        <taxon>Eukaryota</taxon>
        <taxon>Sar</taxon>
        <taxon>Stramenopiles</taxon>
        <taxon>Bigyra</taxon>
        <taxon>Opalozoa</taxon>
        <taxon>Bicosoecida</taxon>
        <taxon>Cafeteriaceae</taxon>
        <taxon>Cafeteria</taxon>
    </lineage>
</organism>
<evidence type="ECO:0000313" key="3">
    <source>
        <dbReference type="Proteomes" id="UP000322899"/>
    </source>
</evidence>
<gene>
    <name evidence="2" type="ORF">FNF27_03868</name>
</gene>
<keyword evidence="1" id="KW-0175">Coiled coil</keyword>
<name>A0A5A8EAA9_CAFRO</name>
<evidence type="ECO:0000313" key="2">
    <source>
        <dbReference type="EMBL" id="KAA0174745.1"/>
    </source>
</evidence>
<dbReference type="Proteomes" id="UP000322899">
    <property type="component" value="Unassembled WGS sequence"/>
</dbReference>